<dbReference type="Pfam" id="PF00126">
    <property type="entry name" value="HTH_1"/>
    <property type="match status" value="1"/>
</dbReference>
<dbReference type="RefSeq" id="WP_177062700.1">
    <property type="nucleotide sequence ID" value="NZ_JACAPB010000033.1"/>
</dbReference>
<evidence type="ECO:0000259" key="5">
    <source>
        <dbReference type="PROSITE" id="PS50931"/>
    </source>
</evidence>
<comment type="similarity">
    <text evidence="1">Belongs to the LysR transcriptional regulatory family.</text>
</comment>
<dbReference type="PANTHER" id="PTHR30537">
    <property type="entry name" value="HTH-TYPE TRANSCRIPTIONAL REGULATOR"/>
    <property type="match status" value="1"/>
</dbReference>
<dbReference type="InterPro" id="IPR036390">
    <property type="entry name" value="WH_DNA-bd_sf"/>
</dbReference>
<dbReference type="InterPro" id="IPR005119">
    <property type="entry name" value="LysR_subst-bd"/>
</dbReference>
<dbReference type="InterPro" id="IPR000847">
    <property type="entry name" value="LysR_HTH_N"/>
</dbReference>
<dbReference type="Pfam" id="PF03466">
    <property type="entry name" value="LysR_substrate"/>
    <property type="match status" value="1"/>
</dbReference>
<dbReference type="EMBL" id="JACAQD010000057">
    <property type="protein sequence ID" value="NWC37202.1"/>
    <property type="molecule type" value="Genomic_DNA"/>
</dbReference>
<dbReference type="Gene3D" id="3.40.190.290">
    <property type="match status" value="1"/>
</dbReference>
<dbReference type="AlphaFoldDB" id="A0A7Y7YIM4"/>
<dbReference type="InterPro" id="IPR058163">
    <property type="entry name" value="LysR-type_TF_proteobact-type"/>
</dbReference>
<proteinExistence type="inferred from homology"/>
<reference evidence="6 7" key="1">
    <citation type="submission" date="2020-04" db="EMBL/GenBank/DDBJ databases">
        <title>Molecular characterization of pseudomonads from Agaricus bisporus reveal novel blotch 2 pathogens in Western Europe.</title>
        <authorList>
            <person name="Taparia T."/>
            <person name="Krijger M."/>
            <person name="Haynes E."/>
            <person name="Elpinstone J.G."/>
            <person name="Noble R."/>
            <person name="Van Der Wolf J."/>
        </authorList>
    </citation>
    <scope>NUCLEOTIDE SEQUENCE [LARGE SCALE GENOMIC DNA]</scope>
    <source>
        <strain evidence="6 7">IPO3737</strain>
    </source>
</reference>
<gene>
    <name evidence="6" type="ORF">HX876_33130</name>
</gene>
<evidence type="ECO:0000256" key="2">
    <source>
        <dbReference type="ARBA" id="ARBA00023015"/>
    </source>
</evidence>
<evidence type="ECO:0000313" key="7">
    <source>
        <dbReference type="Proteomes" id="UP000520592"/>
    </source>
</evidence>
<evidence type="ECO:0000256" key="1">
    <source>
        <dbReference type="ARBA" id="ARBA00009437"/>
    </source>
</evidence>
<dbReference type="GO" id="GO:0043565">
    <property type="term" value="F:sequence-specific DNA binding"/>
    <property type="evidence" value="ECO:0007669"/>
    <property type="project" value="TreeGrafter"/>
</dbReference>
<protein>
    <submittedName>
        <fullName evidence="6">LysR family transcriptional regulator</fullName>
    </submittedName>
</protein>
<dbReference type="PROSITE" id="PS50931">
    <property type="entry name" value="HTH_LYSR"/>
    <property type="match status" value="1"/>
</dbReference>
<dbReference type="PANTHER" id="PTHR30537:SF3">
    <property type="entry name" value="TRANSCRIPTIONAL REGULATORY PROTEIN"/>
    <property type="match status" value="1"/>
</dbReference>
<keyword evidence="3" id="KW-0238">DNA-binding</keyword>
<dbReference type="GO" id="GO:0006351">
    <property type="term" value="P:DNA-templated transcription"/>
    <property type="evidence" value="ECO:0007669"/>
    <property type="project" value="TreeGrafter"/>
</dbReference>
<dbReference type="SUPFAM" id="SSF46785">
    <property type="entry name" value="Winged helix' DNA-binding domain"/>
    <property type="match status" value="1"/>
</dbReference>
<keyword evidence="4" id="KW-0804">Transcription</keyword>
<dbReference type="GO" id="GO:0003700">
    <property type="term" value="F:DNA-binding transcription factor activity"/>
    <property type="evidence" value="ECO:0007669"/>
    <property type="project" value="InterPro"/>
</dbReference>
<comment type="caution">
    <text evidence="6">The sequence shown here is derived from an EMBL/GenBank/DDBJ whole genome shotgun (WGS) entry which is preliminary data.</text>
</comment>
<dbReference type="SUPFAM" id="SSF53850">
    <property type="entry name" value="Periplasmic binding protein-like II"/>
    <property type="match status" value="1"/>
</dbReference>
<evidence type="ECO:0000256" key="4">
    <source>
        <dbReference type="ARBA" id="ARBA00023163"/>
    </source>
</evidence>
<evidence type="ECO:0000313" key="6">
    <source>
        <dbReference type="EMBL" id="NWC37202.1"/>
    </source>
</evidence>
<name>A0A7Y7YIM4_9PSED</name>
<dbReference type="Gene3D" id="1.10.10.10">
    <property type="entry name" value="Winged helix-like DNA-binding domain superfamily/Winged helix DNA-binding domain"/>
    <property type="match status" value="1"/>
</dbReference>
<accession>A0A7Y7YIM4</accession>
<evidence type="ECO:0000256" key="3">
    <source>
        <dbReference type="ARBA" id="ARBA00023125"/>
    </source>
</evidence>
<sequence>MDKSIGWELYRTFLAVLTEGSLSGAARTLGITQPTAGRHIAALEASFRQPLFIRSQTGLLPTETALGLRGYAESMRDTAAALERAATAQGTQVNGTVRISASEVIAVEVLPAMLALLRQAHPQLRIELLATDRVHDLLQREADIAVRMTTPRQDALIARRVGDVELGFYAHGAYLQRQGTPRVPADLGRHALIGFDSETPFVRAASKRLPLWQRETFTLRTDNNLAQLAMIRAGCGIGICQSALALRDPDLVRILGEHFTFRLETWVTMHEDLRASASCRAVFDALVQCLQAHTKLTPGGATCATGN</sequence>
<organism evidence="6 7">
    <name type="scientific">Pseudomonas gingeri</name>
    <dbReference type="NCBI Taxonomy" id="117681"/>
    <lineage>
        <taxon>Bacteria</taxon>
        <taxon>Pseudomonadati</taxon>
        <taxon>Pseudomonadota</taxon>
        <taxon>Gammaproteobacteria</taxon>
        <taxon>Pseudomonadales</taxon>
        <taxon>Pseudomonadaceae</taxon>
        <taxon>Pseudomonas</taxon>
    </lineage>
</organism>
<dbReference type="InterPro" id="IPR036388">
    <property type="entry name" value="WH-like_DNA-bd_sf"/>
</dbReference>
<feature type="domain" description="HTH lysR-type" evidence="5">
    <location>
        <begin position="11"/>
        <end position="62"/>
    </location>
</feature>
<keyword evidence="2" id="KW-0805">Transcription regulation</keyword>
<dbReference type="Proteomes" id="UP000520592">
    <property type="component" value="Unassembled WGS sequence"/>
</dbReference>